<dbReference type="EMBL" id="BBIO01000021">
    <property type="protein sequence ID" value="GAK46591.1"/>
    <property type="molecule type" value="Genomic_DNA"/>
</dbReference>
<reference evidence="1 2" key="1">
    <citation type="submission" date="2014-07" db="EMBL/GenBank/DDBJ databases">
        <title>Tepidicaulis marinum gen. nov., sp. nov., a novel marine bacterium denitrifying nitrate to nitrous oxide strictly under microaerobic conditions.</title>
        <authorList>
            <person name="Takeuchi M."/>
            <person name="Yamagishi T."/>
            <person name="Kamagata Y."/>
            <person name="Oshima K."/>
            <person name="Hattori M."/>
            <person name="Katayama T."/>
            <person name="Hanada S."/>
            <person name="Tamaki H."/>
            <person name="Marumo K."/>
            <person name="Maeda H."/>
            <person name="Nedachi M."/>
            <person name="Iwasaki W."/>
            <person name="Suwa Y."/>
            <person name="Sakata S."/>
        </authorList>
    </citation>
    <scope>NUCLEOTIDE SEQUENCE [LARGE SCALE GENOMIC DNA]</scope>
    <source>
        <strain evidence="1 2">MA2</strain>
    </source>
</reference>
<dbReference type="Pfam" id="PF06698">
    <property type="entry name" value="DUF1192"/>
    <property type="match status" value="1"/>
</dbReference>
<accession>A0A081BEX3</accession>
<dbReference type="STRING" id="1333998.M2A_3090"/>
<organism evidence="1 2">
    <name type="scientific">Tepidicaulis marinus</name>
    <dbReference type="NCBI Taxonomy" id="1333998"/>
    <lineage>
        <taxon>Bacteria</taxon>
        <taxon>Pseudomonadati</taxon>
        <taxon>Pseudomonadota</taxon>
        <taxon>Alphaproteobacteria</taxon>
        <taxon>Hyphomicrobiales</taxon>
        <taxon>Parvibaculaceae</taxon>
        <taxon>Tepidicaulis</taxon>
    </lineage>
</organism>
<evidence type="ECO:0000313" key="2">
    <source>
        <dbReference type="Proteomes" id="UP000028702"/>
    </source>
</evidence>
<dbReference type="Proteomes" id="UP000028702">
    <property type="component" value="Unassembled WGS sequence"/>
</dbReference>
<dbReference type="eggNOG" id="COG5509">
    <property type="taxonomic scope" value="Bacteria"/>
</dbReference>
<evidence type="ECO:0000313" key="1">
    <source>
        <dbReference type="EMBL" id="GAK46591.1"/>
    </source>
</evidence>
<sequence>MDDLEPRKRSEALEALIREDLSMKSVEELTERIEVLKGEIERISTEIGKKQNSRDAAEAFFRK</sequence>
<gene>
    <name evidence="1" type="ORF">M2A_3090</name>
</gene>
<protein>
    <submittedName>
        <fullName evidence="1">Conserved protein</fullName>
    </submittedName>
</protein>
<name>A0A081BEX3_9HYPH</name>
<keyword evidence="2" id="KW-1185">Reference proteome</keyword>
<dbReference type="AlphaFoldDB" id="A0A081BEX3"/>
<dbReference type="RefSeq" id="WP_045449340.1">
    <property type="nucleotide sequence ID" value="NZ_BBIO01000021.1"/>
</dbReference>
<dbReference type="InterPro" id="IPR009579">
    <property type="entry name" value="DUF1192"/>
</dbReference>
<proteinExistence type="predicted"/>
<comment type="caution">
    <text evidence="1">The sequence shown here is derived from an EMBL/GenBank/DDBJ whole genome shotgun (WGS) entry which is preliminary data.</text>
</comment>